<keyword evidence="1" id="KW-0812">Transmembrane</keyword>
<dbReference type="STRING" id="280871.TL10_23370"/>
<proteinExistence type="predicted"/>
<keyword evidence="1" id="KW-1133">Transmembrane helix</keyword>
<gene>
    <name evidence="2" type="ORF">TL10_23370</name>
</gene>
<evidence type="ECO:0000313" key="2">
    <source>
        <dbReference type="EMBL" id="KIU14611.1"/>
    </source>
</evidence>
<protein>
    <recommendedName>
        <fullName evidence="4">Conjugal transfer protein</fullName>
    </recommendedName>
</protein>
<sequence>MKLNKTWQGRVGASSSALRRYGTIAIIVLAAISGLHALWDFAFGRPTDVVTPARSIVNKSAVVSSFAEDYVTTWLTATSSTGKALGQFVSVDPSHLNLPTTPALVIGSPTVVAVTAEGTAAKDDAAEVYSVVVGINQRPYDAAAPSRAMYRVAVLWTKFGPRAAGLPYRVEGPGPGADLAQAYPTTLAATDPAYKVVSGFLTAYLTASTGVEQFVTSDSLLTSLGAPYVALKDDKGNPMSVVTAVTAASAVPAQPAEGQTVQVLAAVTALSSQYANVSMSYPLTLRGVGGHWAVAGINRSPLMSLNDDIVPVPVTSAQQSSN</sequence>
<comment type="caution">
    <text evidence="2">The sequence shown here is derived from an EMBL/GenBank/DDBJ whole genome shotgun (WGS) entry which is preliminary data.</text>
</comment>
<evidence type="ECO:0008006" key="4">
    <source>
        <dbReference type="Google" id="ProtNLM"/>
    </source>
</evidence>
<dbReference type="EMBL" id="JXST01000040">
    <property type="protein sequence ID" value="KIU14611.1"/>
    <property type="molecule type" value="Genomic_DNA"/>
</dbReference>
<dbReference type="InterPro" id="IPR024735">
    <property type="entry name" value="TcpC"/>
</dbReference>
<name>A0A0D1LF80_9MYCO</name>
<dbReference type="Pfam" id="PF12642">
    <property type="entry name" value="TpcC"/>
    <property type="match status" value="1"/>
</dbReference>
<keyword evidence="1" id="KW-0472">Membrane</keyword>
<evidence type="ECO:0000313" key="3">
    <source>
        <dbReference type="Proteomes" id="UP000032221"/>
    </source>
</evidence>
<keyword evidence="3" id="KW-1185">Reference proteome</keyword>
<accession>A0A0D1LF80</accession>
<dbReference type="PATRIC" id="fig|280871.6.peg.4835"/>
<dbReference type="AlphaFoldDB" id="A0A0D1LF80"/>
<organism evidence="2 3">
    <name type="scientific">Mycolicibacterium llatzerense</name>
    <dbReference type="NCBI Taxonomy" id="280871"/>
    <lineage>
        <taxon>Bacteria</taxon>
        <taxon>Bacillati</taxon>
        <taxon>Actinomycetota</taxon>
        <taxon>Actinomycetes</taxon>
        <taxon>Mycobacteriales</taxon>
        <taxon>Mycobacteriaceae</taxon>
        <taxon>Mycolicibacterium</taxon>
    </lineage>
</organism>
<evidence type="ECO:0000256" key="1">
    <source>
        <dbReference type="SAM" id="Phobius"/>
    </source>
</evidence>
<dbReference type="Proteomes" id="UP000032221">
    <property type="component" value="Unassembled WGS sequence"/>
</dbReference>
<dbReference type="RefSeq" id="WP_043987549.1">
    <property type="nucleotide sequence ID" value="NZ_JXST01000040.1"/>
</dbReference>
<reference evidence="2 3" key="1">
    <citation type="submission" date="2015-01" db="EMBL/GenBank/DDBJ databases">
        <title>Genome sequence of Mycobacterium llatzerense and Mycobacterium immunogenum recovered from brain abscess.</title>
        <authorList>
            <person name="Greninger A.L."/>
            <person name="Langelier C."/>
            <person name="Cunningham G."/>
            <person name="Chiu C.Y."/>
            <person name="Miller S."/>
        </authorList>
    </citation>
    <scope>NUCLEOTIDE SEQUENCE [LARGE SCALE GENOMIC DNA]</scope>
    <source>
        <strain evidence="2 3">CLUC14</strain>
    </source>
</reference>
<dbReference type="OrthoDB" id="4545310at2"/>
<feature type="transmembrane region" description="Helical" evidence="1">
    <location>
        <begin position="21"/>
        <end position="39"/>
    </location>
</feature>